<comment type="caution">
    <text evidence="1">The sequence shown here is derived from an EMBL/GenBank/DDBJ whole genome shotgun (WGS) entry which is preliminary data.</text>
</comment>
<organism evidence="1 2">
    <name type="scientific">Araneus ventricosus</name>
    <name type="common">Orbweaver spider</name>
    <name type="synonym">Epeira ventricosa</name>
    <dbReference type="NCBI Taxonomy" id="182803"/>
    <lineage>
        <taxon>Eukaryota</taxon>
        <taxon>Metazoa</taxon>
        <taxon>Ecdysozoa</taxon>
        <taxon>Arthropoda</taxon>
        <taxon>Chelicerata</taxon>
        <taxon>Arachnida</taxon>
        <taxon>Araneae</taxon>
        <taxon>Araneomorphae</taxon>
        <taxon>Entelegynae</taxon>
        <taxon>Araneoidea</taxon>
        <taxon>Araneidae</taxon>
        <taxon>Araneus</taxon>
    </lineage>
</organism>
<evidence type="ECO:0000313" key="2">
    <source>
        <dbReference type="Proteomes" id="UP000499080"/>
    </source>
</evidence>
<dbReference type="Proteomes" id="UP000499080">
    <property type="component" value="Unassembled WGS sequence"/>
</dbReference>
<proteinExistence type="predicted"/>
<sequence length="127" mass="15061">MFSNHCNLSDNVGVGRNIYKIIPKIRNNPTFWHRDDILVTIGHGPFLSYLNRFRLRSEDKCGCGEQGPIHYATEWPLTRSFHLKKPAPIYEDLWWQRVMTSTLSRAKIMNLMDFIKEMKIFYFQPPN</sequence>
<name>A0A4Y2DLH5_ARAVE</name>
<evidence type="ECO:0000313" key="1">
    <source>
        <dbReference type="EMBL" id="GBM16688.1"/>
    </source>
</evidence>
<dbReference type="AlphaFoldDB" id="A0A4Y2DLH5"/>
<keyword evidence="2" id="KW-1185">Reference proteome</keyword>
<dbReference type="EMBL" id="BGPR01000378">
    <property type="protein sequence ID" value="GBM16688.1"/>
    <property type="molecule type" value="Genomic_DNA"/>
</dbReference>
<gene>
    <name evidence="1" type="ORF">AVEN_217962_1</name>
</gene>
<dbReference type="OrthoDB" id="6437659at2759"/>
<reference evidence="1 2" key="1">
    <citation type="journal article" date="2019" name="Sci. Rep.">
        <title>Orb-weaving spider Araneus ventricosus genome elucidates the spidroin gene catalogue.</title>
        <authorList>
            <person name="Kono N."/>
            <person name="Nakamura H."/>
            <person name="Ohtoshi R."/>
            <person name="Moran D.A.P."/>
            <person name="Shinohara A."/>
            <person name="Yoshida Y."/>
            <person name="Fujiwara M."/>
            <person name="Mori M."/>
            <person name="Tomita M."/>
            <person name="Arakawa K."/>
        </authorList>
    </citation>
    <scope>NUCLEOTIDE SEQUENCE [LARGE SCALE GENOMIC DNA]</scope>
</reference>
<accession>A0A4Y2DLH5</accession>
<protein>
    <submittedName>
        <fullName evidence="1">Uncharacterized protein</fullName>
    </submittedName>
</protein>